<feature type="region of interest" description="Disordered" evidence="1">
    <location>
        <begin position="25"/>
        <end position="52"/>
    </location>
</feature>
<evidence type="ECO:0000313" key="3">
    <source>
        <dbReference type="Proteomes" id="UP000324222"/>
    </source>
</evidence>
<name>A0A5B7I5J0_PORTR</name>
<reference evidence="2 3" key="1">
    <citation type="submission" date="2019-05" db="EMBL/GenBank/DDBJ databases">
        <title>Another draft genome of Portunus trituberculatus and its Hox gene families provides insights of decapod evolution.</title>
        <authorList>
            <person name="Jeong J.-H."/>
            <person name="Song I."/>
            <person name="Kim S."/>
            <person name="Choi T."/>
            <person name="Kim D."/>
            <person name="Ryu S."/>
            <person name="Kim W."/>
        </authorList>
    </citation>
    <scope>NUCLEOTIDE SEQUENCE [LARGE SCALE GENOMIC DNA]</scope>
    <source>
        <tissue evidence="2">Muscle</tissue>
    </source>
</reference>
<accession>A0A5B7I5J0</accession>
<gene>
    <name evidence="2" type="ORF">E2C01_070475</name>
</gene>
<sequence>MYPISRLLQDPEGCCRCWGEVRDVPSPRRGHGAPEGGEGGQKRGGTHGVPSHLYESLDGALRYVQHGGSRPYEGPLVHGRRGVEEEHYDGHGEAGHSSCHGYGGGEIHGFMTTRRVYPLPPTAGAPLRTSLFPHLKQALTNANPTRPYTTHSQLPNTAPRTPFRLLVTHQR</sequence>
<evidence type="ECO:0000313" key="2">
    <source>
        <dbReference type="EMBL" id="MPC76074.1"/>
    </source>
</evidence>
<dbReference type="AlphaFoldDB" id="A0A5B7I5J0"/>
<organism evidence="2 3">
    <name type="scientific">Portunus trituberculatus</name>
    <name type="common">Swimming crab</name>
    <name type="synonym">Neptunus trituberculatus</name>
    <dbReference type="NCBI Taxonomy" id="210409"/>
    <lineage>
        <taxon>Eukaryota</taxon>
        <taxon>Metazoa</taxon>
        <taxon>Ecdysozoa</taxon>
        <taxon>Arthropoda</taxon>
        <taxon>Crustacea</taxon>
        <taxon>Multicrustacea</taxon>
        <taxon>Malacostraca</taxon>
        <taxon>Eumalacostraca</taxon>
        <taxon>Eucarida</taxon>
        <taxon>Decapoda</taxon>
        <taxon>Pleocyemata</taxon>
        <taxon>Brachyura</taxon>
        <taxon>Eubrachyura</taxon>
        <taxon>Portunoidea</taxon>
        <taxon>Portunidae</taxon>
        <taxon>Portuninae</taxon>
        <taxon>Portunus</taxon>
    </lineage>
</organism>
<dbReference type="EMBL" id="VSRR010042537">
    <property type="protein sequence ID" value="MPC76074.1"/>
    <property type="molecule type" value="Genomic_DNA"/>
</dbReference>
<evidence type="ECO:0000256" key="1">
    <source>
        <dbReference type="SAM" id="MobiDB-lite"/>
    </source>
</evidence>
<dbReference type="Proteomes" id="UP000324222">
    <property type="component" value="Unassembled WGS sequence"/>
</dbReference>
<protein>
    <submittedName>
        <fullName evidence="2">Uncharacterized protein</fullName>
    </submittedName>
</protein>
<comment type="caution">
    <text evidence="2">The sequence shown here is derived from an EMBL/GenBank/DDBJ whole genome shotgun (WGS) entry which is preliminary data.</text>
</comment>
<keyword evidence="3" id="KW-1185">Reference proteome</keyword>
<feature type="compositionally biased region" description="Gly residues" evidence="1">
    <location>
        <begin position="33"/>
        <end position="47"/>
    </location>
</feature>
<proteinExistence type="predicted"/>